<evidence type="ECO:0000256" key="1">
    <source>
        <dbReference type="SAM" id="Phobius"/>
    </source>
</evidence>
<keyword evidence="1" id="KW-0812">Transmembrane</keyword>
<proteinExistence type="predicted"/>
<keyword evidence="1" id="KW-1133">Transmembrane helix</keyword>
<reference evidence="2" key="1">
    <citation type="submission" date="2022-03" db="EMBL/GenBank/DDBJ databases">
        <title>Draft Genome Sequence of Firmicute Strain S0AB, a Heterotrophic Iron/Sulfur-Oxidizing Extreme Acidophile.</title>
        <authorList>
            <person name="Vergara E."/>
            <person name="Pakostova E."/>
            <person name="Johnson D.B."/>
            <person name="Holmes D.S."/>
        </authorList>
    </citation>
    <scope>NUCLEOTIDE SEQUENCE</scope>
    <source>
        <strain evidence="2">S0AB</strain>
    </source>
</reference>
<dbReference type="RefSeq" id="WP_241711813.1">
    <property type="nucleotide sequence ID" value="NZ_JALBUF010000001.1"/>
</dbReference>
<comment type="caution">
    <text evidence="2">The sequence shown here is derived from an EMBL/GenBank/DDBJ whole genome shotgun (WGS) entry which is preliminary data.</text>
</comment>
<keyword evidence="1" id="KW-0472">Membrane</keyword>
<keyword evidence="3" id="KW-1185">Reference proteome</keyword>
<sequence length="131" mass="13917">MAVKLLLKSLIVFVAASFALYAGLQAEVIAQVGVTQHIPQLEGDGAGNFVFAVLCLVSGFFVLIKPLIAVGSFALTAVVVFYVGMTYQDHTALLWTVVPVVLSIVCLAVYQSERNGSKEAKRVAVSTPSRS</sequence>
<protein>
    <submittedName>
        <fullName evidence="2">Uncharacterized protein</fullName>
    </submittedName>
</protein>
<dbReference type="AlphaFoldDB" id="A0A9X2ACD5"/>
<feature type="transmembrane region" description="Helical" evidence="1">
    <location>
        <begin position="46"/>
        <end position="64"/>
    </location>
</feature>
<feature type="transmembrane region" description="Helical" evidence="1">
    <location>
        <begin position="93"/>
        <end position="112"/>
    </location>
</feature>
<name>A0A9X2ACD5_9BACL</name>
<evidence type="ECO:0000313" key="2">
    <source>
        <dbReference type="EMBL" id="MCI0182200.1"/>
    </source>
</evidence>
<organism evidence="2 3">
    <name type="scientific">Sulfoacidibacillus ferrooxidans</name>
    <dbReference type="NCBI Taxonomy" id="2005001"/>
    <lineage>
        <taxon>Bacteria</taxon>
        <taxon>Bacillati</taxon>
        <taxon>Bacillota</taxon>
        <taxon>Bacilli</taxon>
        <taxon>Bacillales</taxon>
        <taxon>Alicyclobacillaceae</taxon>
        <taxon>Sulfoacidibacillus</taxon>
    </lineage>
</organism>
<dbReference type="Proteomes" id="UP001139263">
    <property type="component" value="Unassembled WGS sequence"/>
</dbReference>
<gene>
    <name evidence="2" type="ORF">MM817_00456</name>
</gene>
<evidence type="ECO:0000313" key="3">
    <source>
        <dbReference type="Proteomes" id="UP001139263"/>
    </source>
</evidence>
<accession>A0A9X2ACD5</accession>
<dbReference type="EMBL" id="JALBUF010000001">
    <property type="protein sequence ID" value="MCI0182200.1"/>
    <property type="molecule type" value="Genomic_DNA"/>
</dbReference>